<dbReference type="AlphaFoldDB" id="A0AA38SG70"/>
<organism evidence="3 4">
    <name type="scientific">Pleurostoma richardsiae</name>
    <dbReference type="NCBI Taxonomy" id="41990"/>
    <lineage>
        <taxon>Eukaryota</taxon>
        <taxon>Fungi</taxon>
        <taxon>Dikarya</taxon>
        <taxon>Ascomycota</taxon>
        <taxon>Pezizomycotina</taxon>
        <taxon>Sordariomycetes</taxon>
        <taxon>Sordariomycetidae</taxon>
        <taxon>Calosphaeriales</taxon>
        <taxon>Pleurostomataceae</taxon>
        <taxon>Pleurostoma</taxon>
    </lineage>
</organism>
<dbReference type="Pfam" id="PF22799">
    <property type="entry name" value="PIR1-like_C"/>
    <property type="match status" value="1"/>
</dbReference>
<reference evidence="3" key="1">
    <citation type="submission" date="2022-07" db="EMBL/GenBank/DDBJ databases">
        <title>Fungi with potential for degradation of polypropylene.</title>
        <authorList>
            <person name="Gostincar C."/>
        </authorList>
    </citation>
    <scope>NUCLEOTIDE SEQUENCE</scope>
    <source>
        <strain evidence="3">EXF-13308</strain>
    </source>
</reference>
<dbReference type="PANTHER" id="PTHR39613">
    <property type="entry name" value="ANCHORED CELL WALL PROTEIN, PUTATIVE (AFU_ORTHOLOGUE AFUA_4G08960)-RELATED"/>
    <property type="match status" value="1"/>
</dbReference>
<comment type="caution">
    <text evidence="3">The sequence shown here is derived from an EMBL/GenBank/DDBJ whole genome shotgun (WGS) entry which is preliminary data.</text>
</comment>
<name>A0AA38SG70_9PEZI</name>
<evidence type="ECO:0000313" key="3">
    <source>
        <dbReference type="EMBL" id="KAJ9157947.1"/>
    </source>
</evidence>
<evidence type="ECO:0000313" key="4">
    <source>
        <dbReference type="Proteomes" id="UP001174694"/>
    </source>
</evidence>
<dbReference type="Proteomes" id="UP001174694">
    <property type="component" value="Unassembled WGS sequence"/>
</dbReference>
<protein>
    <recommendedName>
        <fullName evidence="2">Cell wall mannoprotein PIR1-like C-terminal domain-containing protein</fullName>
    </recommendedName>
</protein>
<dbReference type="InterPro" id="IPR054508">
    <property type="entry name" value="PIR1-like_C"/>
</dbReference>
<gene>
    <name evidence="3" type="ORF">NKR23_g192</name>
</gene>
<sequence>MKLPHVLYLVALDLPVVFAGAEGCCKFSLSSSGPFACPAGQLDDGQIRLNGTYSTSIFCIDEQGKITDEHGFGCIVTDPPTTQAQCDRDKAPGAGFSIGSDNMLLYNGSPSFFACPATDTEWNVYVAPNFGQPKCATLHVEFTHWVEHDDAMPQVHENLDWRYADRHRDDNNEHNCQMHQVQW</sequence>
<keyword evidence="1" id="KW-0732">Signal</keyword>
<feature type="domain" description="Cell wall mannoprotein PIR1-like C-terminal" evidence="2">
    <location>
        <begin position="64"/>
        <end position="130"/>
    </location>
</feature>
<feature type="signal peptide" evidence="1">
    <location>
        <begin position="1"/>
        <end position="19"/>
    </location>
</feature>
<evidence type="ECO:0000256" key="1">
    <source>
        <dbReference type="SAM" id="SignalP"/>
    </source>
</evidence>
<proteinExistence type="predicted"/>
<keyword evidence="4" id="KW-1185">Reference proteome</keyword>
<dbReference type="PANTHER" id="PTHR39613:SF1">
    <property type="entry name" value="ANCHORED CELL WALL PROTEIN, PUTATIVE (AFU_ORTHOLOGUE AFUA_4G08960)-RELATED"/>
    <property type="match status" value="1"/>
</dbReference>
<feature type="chain" id="PRO_5041297310" description="Cell wall mannoprotein PIR1-like C-terminal domain-containing protein" evidence="1">
    <location>
        <begin position="20"/>
        <end position="183"/>
    </location>
</feature>
<evidence type="ECO:0000259" key="2">
    <source>
        <dbReference type="Pfam" id="PF22799"/>
    </source>
</evidence>
<accession>A0AA38SG70</accession>
<dbReference type="EMBL" id="JANBVO010000001">
    <property type="protein sequence ID" value="KAJ9157947.1"/>
    <property type="molecule type" value="Genomic_DNA"/>
</dbReference>